<dbReference type="Proteomes" id="UP000516148">
    <property type="component" value="Chromosome"/>
</dbReference>
<evidence type="ECO:0000313" key="3">
    <source>
        <dbReference type="Proteomes" id="UP000516148"/>
    </source>
</evidence>
<dbReference type="EMBL" id="CP061038">
    <property type="protein sequence ID" value="QNQ08350.1"/>
    <property type="molecule type" value="Genomic_DNA"/>
</dbReference>
<sequence>MKTMIRVARIEKHYQENWGCDGVPCLFGNGPVSDLPSDFTVLKFPPRVGCPAWTFATRCMSQPEDDKPLELHCFSTDDDFGLVELLYITAHYHRTGSDLDMGHTVNFGRPWSPGSPLGFGLVSLPYLDGPRLEIMESTGARFLWLLPISSDEVAFKRAHGLDALEQAMERTSFDYLDPFRPNVI</sequence>
<feature type="domain" description="Suppressor of fused-like" evidence="1">
    <location>
        <begin position="50"/>
        <end position="180"/>
    </location>
</feature>
<organism evidence="2 3">
    <name type="scientific">Sphingomonas alpina</name>
    <dbReference type="NCBI Taxonomy" id="653931"/>
    <lineage>
        <taxon>Bacteria</taxon>
        <taxon>Pseudomonadati</taxon>
        <taxon>Pseudomonadota</taxon>
        <taxon>Alphaproteobacteria</taxon>
        <taxon>Sphingomonadales</taxon>
        <taxon>Sphingomonadaceae</taxon>
        <taxon>Sphingomonas</taxon>
    </lineage>
</organism>
<proteinExistence type="predicted"/>
<keyword evidence="3" id="KW-1185">Reference proteome</keyword>
<evidence type="ECO:0000259" key="1">
    <source>
        <dbReference type="Pfam" id="PF05076"/>
    </source>
</evidence>
<accession>A0A7H0LF97</accession>
<gene>
    <name evidence="2" type="ORF">H3Z74_16560</name>
</gene>
<name>A0A7H0LF97_9SPHN</name>
<protein>
    <submittedName>
        <fullName evidence="2">Suppressor of fused domain protein</fullName>
    </submittedName>
</protein>
<dbReference type="Pfam" id="PF05076">
    <property type="entry name" value="SUFU"/>
    <property type="match status" value="1"/>
</dbReference>
<reference evidence="2 3" key="1">
    <citation type="submission" date="2020-09" db="EMBL/GenBank/DDBJ databases">
        <title>Sphingomonas sp., a new species isolated from pork steak.</title>
        <authorList>
            <person name="Heidler von Heilborn D."/>
        </authorList>
    </citation>
    <scope>NUCLEOTIDE SEQUENCE [LARGE SCALE GENOMIC DNA]</scope>
    <source>
        <strain evidence="3">S8-3T</strain>
    </source>
</reference>
<dbReference type="RefSeq" id="WP_187760678.1">
    <property type="nucleotide sequence ID" value="NZ_CP061038.1"/>
</dbReference>
<dbReference type="KEGG" id="spap:H3Z74_16560"/>
<evidence type="ECO:0000313" key="2">
    <source>
        <dbReference type="EMBL" id="QNQ08350.1"/>
    </source>
</evidence>
<dbReference type="InterPro" id="IPR020941">
    <property type="entry name" value="SUFU-like_domain"/>
</dbReference>
<dbReference type="AlphaFoldDB" id="A0A7H0LF97"/>